<reference evidence="1 2" key="1">
    <citation type="submission" date="2024-06" db="EMBL/GenBank/DDBJ databases">
        <title>Genomic Encyclopedia of Type Strains, Phase IV (KMG-IV): sequencing the most valuable type-strain genomes for metagenomic binning, comparative biology and taxonomic classification.</title>
        <authorList>
            <person name="Goeker M."/>
        </authorList>
    </citation>
    <scope>NUCLEOTIDE SEQUENCE [LARGE SCALE GENOMIC DNA]</scope>
    <source>
        <strain evidence="1 2">DSM 105042</strain>
    </source>
</reference>
<name>A0ABV2H3G8_9HYPH</name>
<organism evidence="1 2">
    <name type="scientific">Pseudorhizobium tarimense</name>
    <dbReference type="NCBI Taxonomy" id="1079109"/>
    <lineage>
        <taxon>Bacteria</taxon>
        <taxon>Pseudomonadati</taxon>
        <taxon>Pseudomonadota</taxon>
        <taxon>Alphaproteobacteria</taxon>
        <taxon>Hyphomicrobiales</taxon>
        <taxon>Rhizobiaceae</taxon>
        <taxon>Rhizobium/Agrobacterium group</taxon>
        <taxon>Pseudorhizobium</taxon>
    </lineage>
</organism>
<gene>
    <name evidence="1" type="ORF">ABID21_001187</name>
</gene>
<accession>A0ABV2H3G8</accession>
<dbReference type="EMBL" id="JBEPLJ010000004">
    <property type="protein sequence ID" value="MET3585085.1"/>
    <property type="molecule type" value="Genomic_DNA"/>
</dbReference>
<evidence type="ECO:0000313" key="1">
    <source>
        <dbReference type="EMBL" id="MET3585085.1"/>
    </source>
</evidence>
<sequence>MVGPEALRNPREISNSTRVGRIADLVDINGLAKLLSHFFSERFRSFCCGRIPLWEAHMSGARPFRDVKLQCFSS</sequence>
<proteinExistence type="predicted"/>
<evidence type="ECO:0000313" key="2">
    <source>
        <dbReference type="Proteomes" id="UP001549031"/>
    </source>
</evidence>
<protein>
    <submittedName>
        <fullName evidence="1">Uncharacterized protein</fullName>
    </submittedName>
</protein>
<keyword evidence="2" id="KW-1185">Reference proteome</keyword>
<dbReference type="Proteomes" id="UP001549031">
    <property type="component" value="Unassembled WGS sequence"/>
</dbReference>
<comment type="caution">
    <text evidence="1">The sequence shown here is derived from an EMBL/GenBank/DDBJ whole genome shotgun (WGS) entry which is preliminary data.</text>
</comment>